<dbReference type="AlphaFoldDB" id="A0A7W8LN51"/>
<evidence type="ECO:0000256" key="1">
    <source>
        <dbReference type="ARBA" id="ARBA00023015"/>
    </source>
</evidence>
<dbReference type="InterPro" id="IPR016032">
    <property type="entry name" value="Sig_transdc_resp-reg_C-effctor"/>
</dbReference>
<dbReference type="Gene3D" id="1.10.10.10">
    <property type="entry name" value="Winged helix-like DNA-binding domain superfamily/Winged helix DNA-binding domain"/>
    <property type="match status" value="1"/>
</dbReference>
<dbReference type="Proteomes" id="UP000518887">
    <property type="component" value="Unassembled WGS sequence"/>
</dbReference>
<keyword evidence="2" id="KW-0238">DNA-binding</keyword>
<dbReference type="GO" id="GO:0006355">
    <property type="term" value="P:regulation of DNA-templated transcription"/>
    <property type="evidence" value="ECO:0007669"/>
    <property type="project" value="InterPro"/>
</dbReference>
<dbReference type="SUPFAM" id="SSF46894">
    <property type="entry name" value="C-terminal effector domain of the bipartite response regulators"/>
    <property type="match status" value="1"/>
</dbReference>
<dbReference type="EMBL" id="JACHFQ010000008">
    <property type="protein sequence ID" value="MBB5227147.1"/>
    <property type="molecule type" value="Genomic_DNA"/>
</dbReference>
<protein>
    <submittedName>
        <fullName evidence="5">ATP/maltotriose-dependent transcriptional regulator MalT</fullName>
    </submittedName>
</protein>
<comment type="caution">
    <text evidence="5">The sequence shown here is derived from an EMBL/GenBank/DDBJ whole genome shotgun (WGS) entry which is preliminary data.</text>
</comment>
<dbReference type="PANTHER" id="PTHR44688:SF16">
    <property type="entry name" value="DNA-BINDING TRANSCRIPTIONAL ACTIVATOR DEVR_DOSR"/>
    <property type="match status" value="1"/>
</dbReference>
<dbReference type="SMART" id="SM00421">
    <property type="entry name" value="HTH_LUXR"/>
    <property type="match status" value="1"/>
</dbReference>
<proteinExistence type="predicted"/>
<gene>
    <name evidence="5" type="ORF">HNP76_002543</name>
</gene>
<accession>A0A7W8LN51</accession>
<evidence type="ECO:0000313" key="5">
    <source>
        <dbReference type="EMBL" id="MBB5227147.1"/>
    </source>
</evidence>
<evidence type="ECO:0000256" key="3">
    <source>
        <dbReference type="ARBA" id="ARBA00023163"/>
    </source>
</evidence>
<dbReference type="InterPro" id="IPR000792">
    <property type="entry name" value="Tscrpt_reg_LuxR_C"/>
</dbReference>
<evidence type="ECO:0000256" key="2">
    <source>
        <dbReference type="ARBA" id="ARBA00023125"/>
    </source>
</evidence>
<evidence type="ECO:0000259" key="4">
    <source>
        <dbReference type="PROSITE" id="PS50043"/>
    </source>
</evidence>
<dbReference type="PRINTS" id="PR00038">
    <property type="entry name" value="HTHLUXR"/>
</dbReference>
<feature type="domain" description="HTH luxR-type" evidence="4">
    <location>
        <begin position="43"/>
        <end position="108"/>
    </location>
</feature>
<dbReference type="CDD" id="cd06170">
    <property type="entry name" value="LuxR_C_like"/>
    <property type="match status" value="1"/>
</dbReference>
<dbReference type="InterPro" id="IPR036388">
    <property type="entry name" value="WH-like_DNA-bd_sf"/>
</dbReference>
<name>A0A7W8LN51_9SPIR</name>
<dbReference type="PROSITE" id="PS00622">
    <property type="entry name" value="HTH_LUXR_1"/>
    <property type="match status" value="1"/>
</dbReference>
<sequence length="112" mass="12820">MKHELNENAIDAIFTELKRLENMICDLLEIDESQDKFGLYLEKAASDFSLSEREFDVLKLIADGRSNNEISEQIEVSVSTVKKHIYNIFNKAGVNSRTQLLNLVFSLAEPRL</sequence>
<dbReference type="Pfam" id="PF00196">
    <property type="entry name" value="GerE"/>
    <property type="match status" value="1"/>
</dbReference>
<keyword evidence="3" id="KW-0804">Transcription</keyword>
<dbReference type="PROSITE" id="PS50043">
    <property type="entry name" value="HTH_LUXR_2"/>
    <property type="match status" value="1"/>
</dbReference>
<evidence type="ECO:0000313" key="6">
    <source>
        <dbReference type="Proteomes" id="UP000518887"/>
    </source>
</evidence>
<keyword evidence="1" id="KW-0805">Transcription regulation</keyword>
<dbReference type="RefSeq" id="WP_184661090.1">
    <property type="nucleotide sequence ID" value="NZ_JACHFQ010000008.1"/>
</dbReference>
<organism evidence="5 6">
    <name type="scientific">Treponema ruminis</name>
    <dbReference type="NCBI Taxonomy" id="744515"/>
    <lineage>
        <taxon>Bacteria</taxon>
        <taxon>Pseudomonadati</taxon>
        <taxon>Spirochaetota</taxon>
        <taxon>Spirochaetia</taxon>
        <taxon>Spirochaetales</taxon>
        <taxon>Treponemataceae</taxon>
        <taxon>Treponema</taxon>
    </lineage>
</organism>
<reference evidence="5 6" key="1">
    <citation type="submission" date="2020-08" db="EMBL/GenBank/DDBJ databases">
        <title>Genomic Encyclopedia of Type Strains, Phase IV (KMG-IV): sequencing the most valuable type-strain genomes for metagenomic binning, comparative biology and taxonomic classification.</title>
        <authorList>
            <person name="Goeker M."/>
        </authorList>
    </citation>
    <scope>NUCLEOTIDE SEQUENCE [LARGE SCALE GENOMIC DNA]</scope>
    <source>
        <strain evidence="5 6">DSM 103462</strain>
    </source>
</reference>
<dbReference type="PANTHER" id="PTHR44688">
    <property type="entry name" value="DNA-BINDING TRANSCRIPTIONAL ACTIVATOR DEVR_DOSR"/>
    <property type="match status" value="1"/>
</dbReference>
<dbReference type="GO" id="GO:0003677">
    <property type="term" value="F:DNA binding"/>
    <property type="evidence" value="ECO:0007669"/>
    <property type="project" value="UniProtKB-KW"/>
</dbReference>
<keyword evidence="6" id="KW-1185">Reference proteome</keyword>